<comment type="caution">
    <text evidence="4">The sequence shown here is derived from an EMBL/GenBank/DDBJ whole genome shotgun (WGS) entry which is preliminary data.</text>
</comment>
<dbReference type="InterPro" id="IPR008274">
    <property type="entry name" value="AldOxase/xan_DH_MoCoBD1"/>
</dbReference>
<organism evidence="4 5">
    <name type="scientific">Niallia circulans</name>
    <name type="common">Bacillus circulans</name>
    <dbReference type="NCBI Taxonomy" id="1397"/>
    <lineage>
        <taxon>Bacteria</taxon>
        <taxon>Bacillati</taxon>
        <taxon>Bacillota</taxon>
        <taxon>Bacilli</taxon>
        <taxon>Bacillales</taxon>
        <taxon>Bacillaceae</taxon>
        <taxon>Niallia</taxon>
    </lineage>
</organism>
<reference evidence="4 5" key="1">
    <citation type="submission" date="2015-05" db="EMBL/GenBank/DDBJ databases">
        <title>Whole genome sequence and identification of bacterial endophytes from Costus igneus.</title>
        <authorList>
            <person name="Lee Y.P."/>
            <person name="Gan H.M."/>
            <person name="Eng W."/>
            <person name="Wheatley M.S."/>
            <person name="Caraballo A."/>
            <person name="Polter S."/>
            <person name="Savka M.A."/>
            <person name="Hudson A.O."/>
        </authorList>
    </citation>
    <scope>NUCLEOTIDE SEQUENCE [LARGE SCALE GENOMIC DNA]</scope>
    <source>
        <strain evidence="4 5">RIT379</strain>
    </source>
</reference>
<dbReference type="SMART" id="SM01008">
    <property type="entry name" value="Ald_Xan_dh_C"/>
    <property type="match status" value="1"/>
</dbReference>
<dbReference type="EMBL" id="LDPH01000048">
    <property type="protein sequence ID" value="KLV17409.1"/>
    <property type="molecule type" value="Genomic_DNA"/>
</dbReference>
<proteinExistence type="predicted"/>
<dbReference type="AlphaFoldDB" id="A0A0J1HUP3"/>
<evidence type="ECO:0000256" key="1">
    <source>
        <dbReference type="ARBA" id="ARBA00022505"/>
    </source>
</evidence>
<gene>
    <name evidence="4" type="ORF">ABW02_24745</name>
</gene>
<dbReference type="InterPro" id="IPR037165">
    <property type="entry name" value="AldOxase/xan_DH_Mopterin-bd_sf"/>
</dbReference>
<dbReference type="Pfam" id="PF20256">
    <property type="entry name" value="MoCoBD_2"/>
    <property type="match status" value="1"/>
</dbReference>
<dbReference type="GO" id="GO:0005506">
    <property type="term" value="F:iron ion binding"/>
    <property type="evidence" value="ECO:0007669"/>
    <property type="project" value="InterPro"/>
</dbReference>
<dbReference type="PANTHER" id="PTHR11908:SF132">
    <property type="entry name" value="ALDEHYDE OXIDASE 1-RELATED"/>
    <property type="match status" value="1"/>
</dbReference>
<name>A0A0J1HUP3_NIACI</name>
<keyword evidence="2" id="KW-0560">Oxidoreductase</keyword>
<dbReference type="PATRIC" id="fig|1397.4.peg.4473"/>
<sequence length="775" mass="84871">MTYIGKSVFRKESLEKVTGKARYTADYLASDALHVEMVKSSYAHANIRSIEIEKAQRLDGVRAIILGDNLPLIGEEVIDRPALAVNKVRYYGEVIALVVAENISIAKKAAQLIHIEYDPLPVVNSPLEGLEENAPLLHENLLDYTKDEGIYPVEGTNIINHTKIRKGDIQAGLQEGEVKIESHFSIPLSDHAAMETRAALCEIMESGIVRIVTSSQAPYMVKKIISRDFKVETGKVVVETPFVGGGYGGKASVQLEIFAFIASRAVGGRKVRLFNTREEDFAVSPVHIGLEATIQLACTEDGKLTAAKLKYVFDGGAYADKSPHLSTAGAVDCTGPYNIENVWCDALCVYTNHPYPAPYRGFSHGEVHFAFERAMDMLAKKVRMDPLRFRRINAIRPGDTTPTQVLLTSSKVGNVEKCIDRLHELMDWEKGQLEEISPNKVRAKGIACTWKNSTIGPSVSSGVILTFNSDGSINLMSGLVEIGTGTKTVLAQILAEKMKMKVERIHVRMTVDTQTEPEHWKTVASRGTLMAGRAVMAAADDAIRQLKKMGAIVLRASEDDIEVANETVYLRDNPQKLVPFKDIVYGYTYPDGNSIGGQIIANGSYSLTGLTNLDPETGAGNPGPEWAVAAQGVVIEIDTKTFRYKILKAITVMDIGEVLNYKGALGQIKGAMSMGIAWAGREAFYFDKNGRLLNLQLRTYRPLRFGEHPNYEVAIIKTPHLEAPFGARGAGEHGLIGIPAAIANALSKAVNHELTRLPLTPESIWRQTKEGAHGF</sequence>
<evidence type="ECO:0000313" key="4">
    <source>
        <dbReference type="EMBL" id="KLV17409.1"/>
    </source>
</evidence>
<dbReference type="Proteomes" id="UP000036045">
    <property type="component" value="Unassembled WGS sequence"/>
</dbReference>
<dbReference type="InterPro" id="IPR000674">
    <property type="entry name" value="Ald_Oxase/Xan_DH_a/b"/>
</dbReference>
<dbReference type="Pfam" id="PF01315">
    <property type="entry name" value="Ald_Xan_dh_C"/>
    <property type="match status" value="1"/>
</dbReference>
<dbReference type="Gene3D" id="3.30.365.10">
    <property type="entry name" value="Aldehyde oxidase/xanthine dehydrogenase, molybdopterin binding domain"/>
    <property type="match status" value="4"/>
</dbReference>
<evidence type="ECO:0000259" key="3">
    <source>
        <dbReference type="SMART" id="SM01008"/>
    </source>
</evidence>
<dbReference type="InterPro" id="IPR016208">
    <property type="entry name" value="Ald_Oxase/xanthine_DH-like"/>
</dbReference>
<dbReference type="Gene3D" id="3.90.1170.50">
    <property type="entry name" value="Aldehyde oxidase/xanthine dehydrogenase, a/b hammerhead"/>
    <property type="match status" value="1"/>
</dbReference>
<evidence type="ECO:0000256" key="2">
    <source>
        <dbReference type="ARBA" id="ARBA00023002"/>
    </source>
</evidence>
<protein>
    <submittedName>
        <fullName evidence="4">Aldehyde oxidase</fullName>
    </submittedName>
</protein>
<keyword evidence="5" id="KW-1185">Reference proteome</keyword>
<dbReference type="InterPro" id="IPR046867">
    <property type="entry name" value="AldOxase/xan_DH_MoCoBD2"/>
</dbReference>
<dbReference type="PANTHER" id="PTHR11908">
    <property type="entry name" value="XANTHINE DEHYDROGENASE"/>
    <property type="match status" value="1"/>
</dbReference>
<dbReference type="InterPro" id="IPR036856">
    <property type="entry name" value="Ald_Oxase/Xan_DH_a/b_sf"/>
</dbReference>
<dbReference type="SUPFAM" id="SSF56003">
    <property type="entry name" value="Molybdenum cofactor-binding domain"/>
    <property type="match status" value="1"/>
</dbReference>
<evidence type="ECO:0000313" key="5">
    <source>
        <dbReference type="Proteomes" id="UP000036045"/>
    </source>
</evidence>
<dbReference type="Pfam" id="PF02738">
    <property type="entry name" value="MoCoBD_1"/>
    <property type="match status" value="1"/>
</dbReference>
<dbReference type="OrthoDB" id="9759099at2"/>
<accession>A0A0J1HUP3</accession>
<keyword evidence="1" id="KW-0500">Molybdenum</keyword>
<feature type="domain" description="Aldehyde oxidase/xanthine dehydrogenase a/b hammerhead" evidence="3">
    <location>
        <begin position="18"/>
        <end position="121"/>
    </location>
</feature>
<dbReference type="GO" id="GO:0016491">
    <property type="term" value="F:oxidoreductase activity"/>
    <property type="evidence" value="ECO:0007669"/>
    <property type="project" value="UniProtKB-KW"/>
</dbReference>
<dbReference type="SUPFAM" id="SSF54665">
    <property type="entry name" value="CO dehydrogenase molybdoprotein N-domain-like"/>
    <property type="match status" value="1"/>
</dbReference>
<dbReference type="RefSeq" id="WP_047944826.1">
    <property type="nucleotide sequence ID" value="NZ_LDPH01000048.1"/>
</dbReference>